<dbReference type="GO" id="GO:0043565">
    <property type="term" value="F:sequence-specific DNA binding"/>
    <property type="evidence" value="ECO:0007669"/>
    <property type="project" value="TreeGrafter"/>
</dbReference>
<evidence type="ECO:0000256" key="1">
    <source>
        <dbReference type="ARBA" id="ARBA00004123"/>
    </source>
</evidence>
<feature type="compositionally biased region" description="Polar residues" evidence="6">
    <location>
        <begin position="169"/>
        <end position="181"/>
    </location>
</feature>
<organism evidence="8 9">
    <name type="scientific">Ceratopteris richardii</name>
    <name type="common">Triangle waterfern</name>
    <dbReference type="NCBI Taxonomy" id="49495"/>
    <lineage>
        <taxon>Eukaryota</taxon>
        <taxon>Viridiplantae</taxon>
        <taxon>Streptophyta</taxon>
        <taxon>Embryophyta</taxon>
        <taxon>Tracheophyta</taxon>
        <taxon>Polypodiopsida</taxon>
        <taxon>Polypodiidae</taxon>
        <taxon>Polypodiales</taxon>
        <taxon>Pteridineae</taxon>
        <taxon>Pteridaceae</taxon>
        <taxon>Parkerioideae</taxon>
        <taxon>Ceratopteris</taxon>
    </lineage>
</organism>
<evidence type="ECO:0000259" key="7">
    <source>
        <dbReference type="PROSITE" id="PS50888"/>
    </source>
</evidence>
<comment type="caution">
    <text evidence="8">The sequence shown here is derived from an EMBL/GenBank/DDBJ whole genome shotgun (WGS) entry which is preliminary data.</text>
</comment>
<comment type="subcellular location">
    <subcellularLocation>
        <location evidence="1">Nucleus</location>
    </subcellularLocation>
</comment>
<dbReference type="Proteomes" id="UP000825935">
    <property type="component" value="Chromosome 4"/>
</dbReference>
<dbReference type="PROSITE" id="PS50888">
    <property type="entry name" value="BHLH"/>
    <property type="match status" value="1"/>
</dbReference>
<dbReference type="Pfam" id="PF22754">
    <property type="entry name" value="bHLH-TF_ACT-like_plant"/>
    <property type="match status" value="1"/>
</dbReference>
<dbReference type="PANTHER" id="PTHR31945">
    <property type="entry name" value="TRANSCRIPTION FACTOR SCREAM2-RELATED"/>
    <property type="match status" value="1"/>
</dbReference>
<evidence type="ECO:0000313" key="8">
    <source>
        <dbReference type="EMBL" id="KAH7439663.1"/>
    </source>
</evidence>
<reference evidence="8" key="1">
    <citation type="submission" date="2021-08" db="EMBL/GenBank/DDBJ databases">
        <title>WGS assembly of Ceratopteris richardii.</title>
        <authorList>
            <person name="Marchant D.B."/>
            <person name="Chen G."/>
            <person name="Jenkins J."/>
            <person name="Shu S."/>
            <person name="Leebens-Mack J."/>
            <person name="Grimwood J."/>
            <person name="Schmutz J."/>
            <person name="Soltis P."/>
            <person name="Soltis D."/>
            <person name="Chen Z.-H."/>
        </authorList>
    </citation>
    <scope>NUCLEOTIDE SEQUENCE</scope>
    <source>
        <strain evidence="8">Whitten #5841</strain>
        <tissue evidence="8">Leaf</tissue>
    </source>
</reference>
<dbReference type="OrthoDB" id="623055at2759"/>
<name>A0A8T2V118_CERRI</name>
<dbReference type="Gene3D" id="4.10.280.10">
    <property type="entry name" value="Helix-loop-helix DNA-binding domain"/>
    <property type="match status" value="1"/>
</dbReference>
<dbReference type="GO" id="GO:0046983">
    <property type="term" value="F:protein dimerization activity"/>
    <property type="evidence" value="ECO:0007669"/>
    <property type="project" value="InterPro"/>
</dbReference>
<keyword evidence="5" id="KW-0175">Coiled coil</keyword>
<dbReference type="Pfam" id="PF00010">
    <property type="entry name" value="HLH"/>
    <property type="match status" value="1"/>
</dbReference>
<keyword evidence="2" id="KW-0805">Transcription regulation</keyword>
<dbReference type="PANTHER" id="PTHR31945:SF144">
    <property type="entry name" value="BHLH DOMAIN-CONTAINING PROTEIN"/>
    <property type="match status" value="1"/>
</dbReference>
<dbReference type="SMART" id="SM00353">
    <property type="entry name" value="HLH"/>
    <property type="match status" value="1"/>
</dbReference>
<dbReference type="InterPro" id="IPR036638">
    <property type="entry name" value="HLH_DNA-bd_sf"/>
</dbReference>
<accession>A0A8T2V118</accession>
<dbReference type="GO" id="GO:0005634">
    <property type="term" value="C:nucleus"/>
    <property type="evidence" value="ECO:0007669"/>
    <property type="project" value="UniProtKB-SubCell"/>
</dbReference>
<feature type="region of interest" description="Disordered" evidence="6">
    <location>
        <begin position="140"/>
        <end position="187"/>
    </location>
</feature>
<dbReference type="InterPro" id="IPR011598">
    <property type="entry name" value="bHLH_dom"/>
</dbReference>
<keyword evidence="3" id="KW-0804">Transcription</keyword>
<proteinExistence type="predicted"/>
<evidence type="ECO:0000256" key="2">
    <source>
        <dbReference type="ARBA" id="ARBA00023015"/>
    </source>
</evidence>
<evidence type="ECO:0000256" key="6">
    <source>
        <dbReference type="SAM" id="MobiDB-lite"/>
    </source>
</evidence>
<dbReference type="SUPFAM" id="SSF47459">
    <property type="entry name" value="HLH, helix-loop-helix DNA-binding domain"/>
    <property type="match status" value="1"/>
</dbReference>
<feature type="domain" description="BHLH" evidence="7">
    <location>
        <begin position="189"/>
        <end position="238"/>
    </location>
</feature>
<dbReference type="EMBL" id="CM035409">
    <property type="protein sequence ID" value="KAH7439663.1"/>
    <property type="molecule type" value="Genomic_DNA"/>
</dbReference>
<feature type="compositionally biased region" description="Polar residues" evidence="6">
    <location>
        <begin position="140"/>
        <end position="152"/>
    </location>
</feature>
<evidence type="ECO:0000256" key="3">
    <source>
        <dbReference type="ARBA" id="ARBA00023163"/>
    </source>
</evidence>
<sequence>MEEISFGLETSSGSKYLDHAVASAEDDHSISCMDDSAIMNTMARNSHVKEEIETPSEGGSLCSNMAIDEDELNCLFEFLDNSDPSLESSYWRCSPQKPTNDANLNENTVQPMNLGISKQCKSLDEETIFCKSNSLPFNGATNEGSSSGSMNAIRQDAPGRPSDSFPDNHPSNPSFSGNSEGENILPGKTSLSRSLVLERRRRRTLNEKLYSLRALVPNISKMDKASIVSDAIKYIRDLQGQVESMGAEVHDLGCLMKDDPQEVSCIMIDDRLALKRVIKNSRMKHQILELEVADMEERTFQLRLHCKNGQDALVKLSKAMEALKLEILNANLTVMNDHMLSSLVVKTSIGKLVTKDELKQLILSIIPQFDFTF</sequence>
<dbReference type="InterPro" id="IPR051358">
    <property type="entry name" value="TF_AMS/ICE1/BHLH6-like"/>
</dbReference>
<keyword evidence="4" id="KW-0539">Nucleus</keyword>
<keyword evidence="9" id="KW-1185">Reference proteome</keyword>
<dbReference type="InterPro" id="IPR054502">
    <property type="entry name" value="bHLH-TF_ACT-like_plant"/>
</dbReference>
<dbReference type="AlphaFoldDB" id="A0A8T2V118"/>
<gene>
    <name evidence="8" type="ORF">KP509_04G071400</name>
</gene>
<dbReference type="GO" id="GO:0003700">
    <property type="term" value="F:DNA-binding transcription factor activity"/>
    <property type="evidence" value="ECO:0007669"/>
    <property type="project" value="TreeGrafter"/>
</dbReference>
<feature type="coiled-coil region" evidence="5">
    <location>
        <begin position="278"/>
        <end position="333"/>
    </location>
</feature>
<protein>
    <recommendedName>
        <fullName evidence="7">BHLH domain-containing protein</fullName>
    </recommendedName>
</protein>
<dbReference type="OMA" id="MNTMARN"/>
<evidence type="ECO:0000256" key="4">
    <source>
        <dbReference type="ARBA" id="ARBA00023242"/>
    </source>
</evidence>
<evidence type="ECO:0000313" key="9">
    <source>
        <dbReference type="Proteomes" id="UP000825935"/>
    </source>
</evidence>
<evidence type="ECO:0000256" key="5">
    <source>
        <dbReference type="SAM" id="Coils"/>
    </source>
</evidence>